<protein>
    <submittedName>
        <fullName evidence="1">Uncharacterized protein</fullName>
    </submittedName>
</protein>
<name>A0ACC0HMU3_9ERIC</name>
<dbReference type="Proteomes" id="UP001060215">
    <property type="component" value="Chromosome 4"/>
</dbReference>
<evidence type="ECO:0000313" key="2">
    <source>
        <dbReference type="Proteomes" id="UP001060215"/>
    </source>
</evidence>
<dbReference type="EMBL" id="CM045761">
    <property type="protein sequence ID" value="KAI8014525.1"/>
    <property type="molecule type" value="Genomic_DNA"/>
</dbReference>
<sequence length="61" mass="7400">MESFIFASNRIESVRELFSVAQENITIRPMLQMFLSYNEGFFISFEELLISDEVFFFFFFF</sequence>
<reference evidence="1 2" key="1">
    <citation type="journal article" date="2022" name="Plant J.">
        <title>Chromosome-level genome of Camellia lanceoleosa provides a valuable resource for understanding genome evolution and self-incompatibility.</title>
        <authorList>
            <person name="Gong W."/>
            <person name="Xiao S."/>
            <person name="Wang L."/>
            <person name="Liao Z."/>
            <person name="Chang Y."/>
            <person name="Mo W."/>
            <person name="Hu G."/>
            <person name="Li W."/>
            <person name="Zhao G."/>
            <person name="Zhu H."/>
            <person name="Hu X."/>
            <person name="Ji K."/>
            <person name="Xiang X."/>
            <person name="Song Q."/>
            <person name="Yuan D."/>
            <person name="Jin S."/>
            <person name="Zhang L."/>
        </authorList>
    </citation>
    <scope>NUCLEOTIDE SEQUENCE [LARGE SCALE GENOMIC DNA]</scope>
    <source>
        <strain evidence="1">SQ_2022a</strain>
    </source>
</reference>
<accession>A0ACC0HMU3</accession>
<evidence type="ECO:0000313" key="1">
    <source>
        <dbReference type="EMBL" id="KAI8014525.1"/>
    </source>
</evidence>
<proteinExistence type="predicted"/>
<keyword evidence="2" id="KW-1185">Reference proteome</keyword>
<organism evidence="1 2">
    <name type="scientific">Camellia lanceoleosa</name>
    <dbReference type="NCBI Taxonomy" id="1840588"/>
    <lineage>
        <taxon>Eukaryota</taxon>
        <taxon>Viridiplantae</taxon>
        <taxon>Streptophyta</taxon>
        <taxon>Embryophyta</taxon>
        <taxon>Tracheophyta</taxon>
        <taxon>Spermatophyta</taxon>
        <taxon>Magnoliopsida</taxon>
        <taxon>eudicotyledons</taxon>
        <taxon>Gunneridae</taxon>
        <taxon>Pentapetalae</taxon>
        <taxon>asterids</taxon>
        <taxon>Ericales</taxon>
        <taxon>Theaceae</taxon>
        <taxon>Camellia</taxon>
    </lineage>
</organism>
<comment type="caution">
    <text evidence="1">The sequence shown here is derived from an EMBL/GenBank/DDBJ whole genome shotgun (WGS) entry which is preliminary data.</text>
</comment>
<gene>
    <name evidence="1" type="ORF">LOK49_LG05G00181</name>
</gene>